<proteinExistence type="predicted"/>
<evidence type="ECO:0000256" key="2">
    <source>
        <dbReference type="ARBA" id="ARBA00023125"/>
    </source>
</evidence>
<keyword evidence="6" id="KW-1185">Reference proteome</keyword>
<dbReference type="CDD" id="cd07377">
    <property type="entry name" value="WHTH_GntR"/>
    <property type="match status" value="1"/>
</dbReference>
<evidence type="ECO:0000313" key="6">
    <source>
        <dbReference type="Proteomes" id="UP000236327"/>
    </source>
</evidence>
<dbReference type="InterPro" id="IPR011711">
    <property type="entry name" value="GntR_C"/>
</dbReference>
<accession>A0A2K2FWG5</accession>
<dbReference type="Gene3D" id="1.10.10.10">
    <property type="entry name" value="Winged helix-like DNA-binding domain superfamily/Winged helix DNA-binding domain"/>
    <property type="match status" value="1"/>
</dbReference>
<keyword evidence="3" id="KW-0804">Transcription</keyword>
<dbReference type="InterPro" id="IPR000524">
    <property type="entry name" value="Tscrpt_reg_HTH_GntR"/>
</dbReference>
<keyword evidence="1" id="KW-0805">Transcription regulation</keyword>
<sequence length="250" mass="28279">MAQGEAHSPRLYRKVAAHLLDEIRAGIHPVGTRMPAERDLSVVMGVSRPVVREALLALEVMGIVEVRVGSRAYVLRLPEDEPRSCAAEVTPMELAQARLIFEGEAASLAAVNVTDDELVRLESAVAEMRREDGTFEDWQAALTDFHMTMARATRNVAVERGVRDLWEMRSRSPECRRMLEEARNHNYRYSLEQHVEILAALKGRDPIRARAAVRMHLEGSIEHVLMAIEERAVADARARVAEMRSRYFSR</sequence>
<evidence type="ECO:0000313" key="5">
    <source>
        <dbReference type="EMBL" id="PNU03137.1"/>
    </source>
</evidence>
<dbReference type="OrthoDB" id="9812645at2"/>
<keyword evidence="2" id="KW-0238">DNA-binding</keyword>
<dbReference type="GO" id="GO:0003677">
    <property type="term" value="F:DNA binding"/>
    <property type="evidence" value="ECO:0007669"/>
    <property type="project" value="UniProtKB-KW"/>
</dbReference>
<dbReference type="InterPro" id="IPR008920">
    <property type="entry name" value="TF_FadR/GntR_C"/>
</dbReference>
<dbReference type="InterPro" id="IPR036390">
    <property type="entry name" value="WH_DNA-bd_sf"/>
</dbReference>
<evidence type="ECO:0000256" key="3">
    <source>
        <dbReference type="ARBA" id="ARBA00023163"/>
    </source>
</evidence>
<dbReference type="InterPro" id="IPR036388">
    <property type="entry name" value="WH-like_DNA-bd_sf"/>
</dbReference>
<dbReference type="PRINTS" id="PR00035">
    <property type="entry name" value="HTHGNTR"/>
</dbReference>
<dbReference type="Gene3D" id="1.20.120.530">
    <property type="entry name" value="GntR ligand-binding domain-like"/>
    <property type="match status" value="1"/>
</dbReference>
<comment type="caution">
    <text evidence="5">The sequence shown here is derived from an EMBL/GenBank/DDBJ whole genome shotgun (WGS) entry which is preliminary data.</text>
</comment>
<dbReference type="SMART" id="SM00895">
    <property type="entry name" value="FCD"/>
    <property type="match status" value="1"/>
</dbReference>
<dbReference type="GO" id="GO:0003700">
    <property type="term" value="F:DNA-binding transcription factor activity"/>
    <property type="evidence" value="ECO:0007669"/>
    <property type="project" value="InterPro"/>
</dbReference>
<dbReference type="PANTHER" id="PTHR43537">
    <property type="entry name" value="TRANSCRIPTIONAL REGULATOR, GNTR FAMILY"/>
    <property type="match status" value="1"/>
</dbReference>
<evidence type="ECO:0000256" key="1">
    <source>
        <dbReference type="ARBA" id="ARBA00023015"/>
    </source>
</evidence>
<dbReference type="AlphaFoldDB" id="A0A2K2FWG5"/>
<name>A0A2K2FWG5_9SPHN</name>
<dbReference type="PANTHER" id="PTHR43537:SF5">
    <property type="entry name" value="UXU OPERON TRANSCRIPTIONAL REGULATOR"/>
    <property type="match status" value="1"/>
</dbReference>
<evidence type="ECO:0000259" key="4">
    <source>
        <dbReference type="PROSITE" id="PS50949"/>
    </source>
</evidence>
<dbReference type="SUPFAM" id="SSF48008">
    <property type="entry name" value="GntR ligand-binding domain-like"/>
    <property type="match status" value="1"/>
</dbReference>
<organism evidence="5 6">
    <name type="scientific">Novosphingobium guangzhouense</name>
    <dbReference type="NCBI Taxonomy" id="1850347"/>
    <lineage>
        <taxon>Bacteria</taxon>
        <taxon>Pseudomonadati</taxon>
        <taxon>Pseudomonadota</taxon>
        <taxon>Alphaproteobacteria</taxon>
        <taxon>Sphingomonadales</taxon>
        <taxon>Sphingomonadaceae</taxon>
        <taxon>Novosphingobium</taxon>
    </lineage>
</organism>
<feature type="domain" description="HTH gntR-type" evidence="4">
    <location>
        <begin position="9"/>
        <end position="77"/>
    </location>
</feature>
<gene>
    <name evidence="5" type="ORF">A8V01_24860</name>
</gene>
<dbReference type="Pfam" id="PF00392">
    <property type="entry name" value="GntR"/>
    <property type="match status" value="1"/>
</dbReference>
<dbReference type="SUPFAM" id="SSF46785">
    <property type="entry name" value="Winged helix' DNA-binding domain"/>
    <property type="match status" value="1"/>
</dbReference>
<dbReference type="EMBL" id="LYMM01000058">
    <property type="protein sequence ID" value="PNU03137.1"/>
    <property type="molecule type" value="Genomic_DNA"/>
</dbReference>
<dbReference type="PROSITE" id="PS50949">
    <property type="entry name" value="HTH_GNTR"/>
    <property type="match status" value="1"/>
</dbReference>
<dbReference type="Proteomes" id="UP000236327">
    <property type="component" value="Unassembled WGS sequence"/>
</dbReference>
<dbReference type="SMART" id="SM00345">
    <property type="entry name" value="HTH_GNTR"/>
    <property type="match status" value="1"/>
</dbReference>
<dbReference type="Pfam" id="PF07729">
    <property type="entry name" value="FCD"/>
    <property type="match status" value="1"/>
</dbReference>
<protein>
    <submittedName>
        <fullName evidence="5">Transcriptional regulator</fullName>
    </submittedName>
</protein>
<reference evidence="5 6" key="1">
    <citation type="submission" date="2016-05" db="EMBL/GenBank/DDBJ databases">
        <title>Complete genome sequence of Novosphingobium guangzhouense SA925(T).</title>
        <authorList>
            <person name="Sha S."/>
        </authorList>
    </citation>
    <scope>NUCLEOTIDE SEQUENCE [LARGE SCALE GENOMIC DNA]</scope>
    <source>
        <strain evidence="5 6">SA925</strain>
    </source>
</reference>